<dbReference type="RefSeq" id="WP_114409944.1">
    <property type="nucleotide sequence ID" value="NZ_QOWE01000037.1"/>
</dbReference>
<evidence type="ECO:0000313" key="2">
    <source>
        <dbReference type="EMBL" id="RCR65678.1"/>
    </source>
</evidence>
<proteinExistence type="predicted"/>
<protein>
    <submittedName>
        <fullName evidence="2">Uncharacterized protein</fullName>
    </submittedName>
</protein>
<name>A0A368JDC9_9BACT</name>
<evidence type="ECO:0000256" key="1">
    <source>
        <dbReference type="SAM" id="Phobius"/>
    </source>
</evidence>
<evidence type="ECO:0000313" key="3">
    <source>
        <dbReference type="Proteomes" id="UP000253383"/>
    </source>
</evidence>
<gene>
    <name evidence="2" type="ORF">DUE52_30565</name>
</gene>
<feature type="transmembrane region" description="Helical" evidence="1">
    <location>
        <begin position="28"/>
        <end position="49"/>
    </location>
</feature>
<keyword evidence="1" id="KW-0472">Membrane</keyword>
<reference evidence="2 3" key="1">
    <citation type="submission" date="2018-07" db="EMBL/GenBank/DDBJ databases">
        <title>Genome analysis of Larkinella rosea.</title>
        <authorList>
            <person name="Zhou Z."/>
            <person name="Wang G."/>
        </authorList>
    </citation>
    <scope>NUCLEOTIDE SEQUENCE [LARGE SCALE GENOMIC DNA]</scope>
    <source>
        <strain evidence="3">zzj9</strain>
    </source>
</reference>
<dbReference type="AlphaFoldDB" id="A0A368JDC9"/>
<dbReference type="EMBL" id="QOWE01000037">
    <property type="protein sequence ID" value="RCR65678.1"/>
    <property type="molecule type" value="Genomic_DNA"/>
</dbReference>
<keyword evidence="3" id="KW-1185">Reference proteome</keyword>
<dbReference type="OrthoDB" id="965312at2"/>
<accession>A0A368JDC9</accession>
<keyword evidence="1" id="KW-1133">Transmembrane helix</keyword>
<comment type="caution">
    <text evidence="2">The sequence shown here is derived from an EMBL/GenBank/DDBJ whole genome shotgun (WGS) entry which is preliminary data.</text>
</comment>
<feature type="transmembrane region" description="Helical" evidence="1">
    <location>
        <begin position="56"/>
        <end position="75"/>
    </location>
</feature>
<organism evidence="2 3">
    <name type="scientific">Larkinella punicea</name>
    <dbReference type="NCBI Taxonomy" id="2315727"/>
    <lineage>
        <taxon>Bacteria</taxon>
        <taxon>Pseudomonadati</taxon>
        <taxon>Bacteroidota</taxon>
        <taxon>Cytophagia</taxon>
        <taxon>Cytophagales</taxon>
        <taxon>Spirosomataceae</taxon>
        <taxon>Larkinella</taxon>
    </lineage>
</organism>
<keyword evidence="1" id="KW-0812">Transmembrane</keyword>
<sequence>MAIFYLFVFGAYLYYCKSKYFPAGIYKFPASWSSWLGLTLFATGTALCVSSEGWASGVLLALCAVTVALMLIQFAAILGKWYFYGLVILTHGLALIDLVS</sequence>
<dbReference type="Proteomes" id="UP000253383">
    <property type="component" value="Unassembled WGS sequence"/>
</dbReference>